<feature type="chain" id="PRO_5015625219" description="FAD-binding PCMH-type domain-containing protein" evidence="5">
    <location>
        <begin position="25"/>
        <end position="381"/>
    </location>
</feature>
<keyword evidence="3" id="KW-0274">FAD</keyword>
<evidence type="ECO:0000256" key="2">
    <source>
        <dbReference type="ARBA" id="ARBA00022630"/>
    </source>
</evidence>
<gene>
    <name evidence="7" type="ORF">B9Z19DRAFT_1103914</name>
</gene>
<evidence type="ECO:0000259" key="6">
    <source>
        <dbReference type="PROSITE" id="PS51387"/>
    </source>
</evidence>
<reference evidence="7 8" key="1">
    <citation type="submission" date="2017-04" db="EMBL/GenBank/DDBJ databases">
        <title>Draft genome sequence of Tuber borchii Vittad., a whitish edible truffle.</title>
        <authorList>
            <consortium name="DOE Joint Genome Institute"/>
            <person name="Murat C."/>
            <person name="Kuo A."/>
            <person name="Barry K.W."/>
            <person name="Clum A."/>
            <person name="Dockter R.B."/>
            <person name="Fauchery L."/>
            <person name="Iotti M."/>
            <person name="Kohler A."/>
            <person name="Labutti K."/>
            <person name="Lindquist E.A."/>
            <person name="Lipzen A."/>
            <person name="Ohm R.A."/>
            <person name="Wang M."/>
            <person name="Grigoriev I.V."/>
            <person name="Zambonelli A."/>
            <person name="Martin F.M."/>
        </authorList>
    </citation>
    <scope>NUCLEOTIDE SEQUENCE [LARGE SCALE GENOMIC DNA]</scope>
    <source>
        <strain evidence="7 8">Tbo3840</strain>
    </source>
</reference>
<dbReference type="Pfam" id="PF01565">
    <property type="entry name" value="FAD_binding_4"/>
    <property type="match status" value="1"/>
</dbReference>
<dbReference type="Proteomes" id="UP000244722">
    <property type="component" value="Unassembled WGS sequence"/>
</dbReference>
<dbReference type="EMBL" id="NESQ01000371">
    <property type="protein sequence ID" value="PUU73509.1"/>
    <property type="molecule type" value="Genomic_DNA"/>
</dbReference>
<dbReference type="InterPro" id="IPR006094">
    <property type="entry name" value="Oxid_FAD_bind_N"/>
</dbReference>
<keyword evidence="8" id="KW-1185">Reference proteome</keyword>
<dbReference type="STRING" id="42251.A0A2T6ZDG0"/>
<dbReference type="SUPFAM" id="SSF56176">
    <property type="entry name" value="FAD-binding/transporter-associated domain-like"/>
    <property type="match status" value="1"/>
</dbReference>
<proteinExistence type="inferred from homology"/>
<dbReference type="GO" id="GO:0016491">
    <property type="term" value="F:oxidoreductase activity"/>
    <property type="evidence" value="ECO:0007669"/>
    <property type="project" value="UniProtKB-KW"/>
</dbReference>
<evidence type="ECO:0000313" key="8">
    <source>
        <dbReference type="Proteomes" id="UP000244722"/>
    </source>
</evidence>
<dbReference type="Gene3D" id="3.30.465.10">
    <property type="match status" value="1"/>
</dbReference>
<dbReference type="PANTHER" id="PTHR42973:SF54">
    <property type="entry name" value="FAD-BINDING PCMH-TYPE DOMAIN-CONTAINING PROTEIN"/>
    <property type="match status" value="1"/>
</dbReference>
<dbReference type="InterPro" id="IPR016169">
    <property type="entry name" value="FAD-bd_PCMH_sub2"/>
</dbReference>
<comment type="similarity">
    <text evidence="1">Belongs to the oxygen-dependent FAD-linked oxidoreductase family.</text>
</comment>
<keyword evidence="5" id="KW-0732">Signal</keyword>
<keyword evidence="2" id="KW-0285">Flavoprotein</keyword>
<keyword evidence="4" id="KW-0560">Oxidoreductase</keyword>
<feature type="domain" description="FAD-binding PCMH-type" evidence="6">
    <location>
        <begin position="83"/>
        <end position="254"/>
    </location>
</feature>
<dbReference type="OrthoDB" id="2151789at2759"/>
<dbReference type="InterPro" id="IPR050416">
    <property type="entry name" value="FAD-linked_Oxidoreductase"/>
</dbReference>
<dbReference type="InterPro" id="IPR036318">
    <property type="entry name" value="FAD-bd_PCMH-like_sf"/>
</dbReference>
<dbReference type="PANTHER" id="PTHR42973">
    <property type="entry name" value="BINDING OXIDOREDUCTASE, PUTATIVE (AFU_ORTHOLOGUE AFUA_1G17690)-RELATED"/>
    <property type="match status" value="1"/>
</dbReference>
<comment type="caution">
    <text evidence="7">The sequence shown here is derived from an EMBL/GenBank/DDBJ whole genome shotgun (WGS) entry which is preliminary data.</text>
</comment>
<dbReference type="InterPro" id="IPR016166">
    <property type="entry name" value="FAD-bd_PCMH"/>
</dbReference>
<dbReference type="AlphaFoldDB" id="A0A2T6ZDG0"/>
<dbReference type="GO" id="GO:0071949">
    <property type="term" value="F:FAD binding"/>
    <property type="evidence" value="ECO:0007669"/>
    <property type="project" value="InterPro"/>
</dbReference>
<evidence type="ECO:0000313" key="7">
    <source>
        <dbReference type="EMBL" id="PUU73509.1"/>
    </source>
</evidence>
<evidence type="ECO:0000256" key="5">
    <source>
        <dbReference type="SAM" id="SignalP"/>
    </source>
</evidence>
<name>A0A2T6ZDG0_TUBBO</name>
<accession>A0A2T6ZDG0</accession>
<dbReference type="PROSITE" id="PS51387">
    <property type="entry name" value="FAD_PCMH"/>
    <property type="match status" value="1"/>
</dbReference>
<protein>
    <recommendedName>
        <fullName evidence="6">FAD-binding PCMH-type domain-containing protein</fullName>
    </recommendedName>
</protein>
<evidence type="ECO:0000256" key="1">
    <source>
        <dbReference type="ARBA" id="ARBA00005466"/>
    </source>
</evidence>
<sequence>MFLKSSLTTSFLFLSSQVFQSADSRKPEHIFLGISAAKIACFDIRTTGSEYNHLPRDPEFEYLRTINFYQGQKLMIALSDHSAWATPECIVSPRSAAEVSSVLQAITAADAPFAVRSGGHSPNPGWSNIEGGVLVELSRINEITYDPVSTNVVVGTGNRWGAVYAALEAYGRTAVGARLSPVGVGGFLLGGGLSHVSNEYGFGCDNVVEYEVVLANGTIVNASTNSHSELYWALKGGTNNFGIITRFTLKTIPMSKIWGGVITYKATQAPAVMDAIHSYHAGHISDLKSAISVQFILGAGVVLVTLMYAENISSSPVAFAPFDALPHVASTMGSKSFTEFHDEWLVGGNANRYGFRESRGGTWIRACTKTSSQSPQTPPKK</sequence>
<evidence type="ECO:0000256" key="4">
    <source>
        <dbReference type="ARBA" id="ARBA00023002"/>
    </source>
</evidence>
<organism evidence="7 8">
    <name type="scientific">Tuber borchii</name>
    <name type="common">White truffle</name>
    <dbReference type="NCBI Taxonomy" id="42251"/>
    <lineage>
        <taxon>Eukaryota</taxon>
        <taxon>Fungi</taxon>
        <taxon>Dikarya</taxon>
        <taxon>Ascomycota</taxon>
        <taxon>Pezizomycotina</taxon>
        <taxon>Pezizomycetes</taxon>
        <taxon>Pezizales</taxon>
        <taxon>Tuberaceae</taxon>
        <taxon>Tuber</taxon>
    </lineage>
</organism>
<feature type="signal peptide" evidence="5">
    <location>
        <begin position="1"/>
        <end position="24"/>
    </location>
</feature>
<evidence type="ECO:0000256" key="3">
    <source>
        <dbReference type="ARBA" id="ARBA00022827"/>
    </source>
</evidence>